<feature type="compositionally biased region" description="Low complexity" evidence="4">
    <location>
        <begin position="377"/>
        <end position="394"/>
    </location>
</feature>
<evidence type="ECO:0000256" key="3">
    <source>
        <dbReference type="PROSITE-ProRule" id="PRU00023"/>
    </source>
</evidence>
<dbReference type="Pfam" id="PF12796">
    <property type="entry name" value="Ank_2"/>
    <property type="match status" value="1"/>
</dbReference>
<organism evidence="5 6">
    <name type="scientific">Paratrimastix pyriformis</name>
    <dbReference type="NCBI Taxonomy" id="342808"/>
    <lineage>
        <taxon>Eukaryota</taxon>
        <taxon>Metamonada</taxon>
        <taxon>Preaxostyla</taxon>
        <taxon>Paratrimastigidae</taxon>
        <taxon>Paratrimastix</taxon>
    </lineage>
</organism>
<keyword evidence="6" id="KW-1185">Reference proteome</keyword>
<dbReference type="InterPro" id="IPR002110">
    <property type="entry name" value="Ankyrin_rpt"/>
</dbReference>
<proteinExistence type="predicted"/>
<evidence type="ECO:0000256" key="2">
    <source>
        <dbReference type="ARBA" id="ARBA00023043"/>
    </source>
</evidence>
<evidence type="ECO:0000256" key="4">
    <source>
        <dbReference type="SAM" id="MobiDB-lite"/>
    </source>
</evidence>
<evidence type="ECO:0000313" key="6">
    <source>
        <dbReference type="Proteomes" id="UP001141327"/>
    </source>
</evidence>
<dbReference type="PANTHER" id="PTHR24166:SF48">
    <property type="entry name" value="PROTEIN VAPYRIN"/>
    <property type="match status" value="1"/>
</dbReference>
<dbReference type="Gene3D" id="1.25.40.20">
    <property type="entry name" value="Ankyrin repeat-containing domain"/>
    <property type="match status" value="2"/>
</dbReference>
<evidence type="ECO:0000256" key="1">
    <source>
        <dbReference type="ARBA" id="ARBA00022737"/>
    </source>
</evidence>
<reference evidence="5" key="1">
    <citation type="journal article" date="2022" name="bioRxiv">
        <title>Genomics of Preaxostyla Flagellates Illuminates Evolutionary Transitions and the Path Towards Mitochondrial Loss.</title>
        <authorList>
            <person name="Novak L.V.F."/>
            <person name="Treitli S.C."/>
            <person name="Pyrih J."/>
            <person name="Halakuc P."/>
            <person name="Pipaliya S.V."/>
            <person name="Vacek V."/>
            <person name="Brzon O."/>
            <person name="Soukal P."/>
            <person name="Eme L."/>
            <person name="Dacks J.B."/>
            <person name="Karnkowska A."/>
            <person name="Elias M."/>
            <person name="Hampl V."/>
        </authorList>
    </citation>
    <scope>NUCLEOTIDE SEQUENCE</scope>
    <source>
        <strain evidence="5">RCP-MX</strain>
    </source>
</reference>
<feature type="region of interest" description="Disordered" evidence="4">
    <location>
        <begin position="289"/>
        <end position="431"/>
    </location>
</feature>
<protein>
    <recommendedName>
        <fullName evidence="7">Ankyrin repeat protein</fullName>
    </recommendedName>
</protein>
<dbReference type="SMART" id="SM00248">
    <property type="entry name" value="ANK"/>
    <property type="match status" value="4"/>
</dbReference>
<dbReference type="Pfam" id="PF00023">
    <property type="entry name" value="Ank"/>
    <property type="match status" value="1"/>
</dbReference>
<feature type="compositionally biased region" description="Pro residues" evidence="4">
    <location>
        <begin position="314"/>
        <end position="331"/>
    </location>
</feature>
<dbReference type="InterPro" id="IPR036770">
    <property type="entry name" value="Ankyrin_rpt-contain_sf"/>
</dbReference>
<gene>
    <name evidence="5" type="ORF">PAPYR_8927</name>
</gene>
<dbReference type="Proteomes" id="UP001141327">
    <property type="component" value="Unassembled WGS sequence"/>
</dbReference>
<dbReference type="PANTHER" id="PTHR24166">
    <property type="entry name" value="ROLLING PEBBLES, ISOFORM B"/>
    <property type="match status" value="1"/>
</dbReference>
<dbReference type="PROSITE" id="PS50297">
    <property type="entry name" value="ANK_REP_REGION"/>
    <property type="match status" value="2"/>
</dbReference>
<dbReference type="SUPFAM" id="SSF48403">
    <property type="entry name" value="Ankyrin repeat"/>
    <property type="match status" value="1"/>
</dbReference>
<name>A0ABQ8UDS7_9EUKA</name>
<evidence type="ECO:0008006" key="7">
    <source>
        <dbReference type="Google" id="ProtNLM"/>
    </source>
</evidence>
<sequence>MDCAADNFGGLPYRQLIAAIKTGDPLQLRAIIIRLVFLDLFFGLVHLNDVVYSEPDVLNLVHPEHGALVHRCVNSGNLRMVEEVLRFKPRLDTLEGRGYTPLHLAAGAGAALMCKVLLQHGADPSHTNKDGMTALMTAAWFNRLDVLKVLLQGGADINQRDPTGTGAMHWAARQGCLICIKSVFPAHATAMPQQQNLPAKNKILIPEFGAITPGCYPLVPQRYMVQFPGVIVDLPDRYECTPCYFAARFQHFDCAEVLINYGADANKLTYRGRSAVDYLPAIAAVPRGTKLPGRGVLRSPPPPSARSRSNSRSPTPPPPPTTPPPPAPSPRGMPGVGGSSPDSPGPVPRLGGGGIGTPATPRGRAATRPPMSPGSYAAAHAGHQAQQQQQGAAAEDAFTRLASPGLPSPVSLTPRSPRHPPVTTTSGPRGYVPPGFLAHTGYVTPPVTHTPTAHGSITPPGSITPATITPTRCPGSMRRRSSGRSTLAISRRHLVITARVRPGSAGRGPRVPFPATATATATATTTHPGQPRVTFPATTIIITRGRPAC</sequence>
<keyword evidence="1" id="KW-0677">Repeat</keyword>
<accession>A0ABQ8UDS7</accession>
<comment type="caution">
    <text evidence="5">The sequence shown here is derived from an EMBL/GenBank/DDBJ whole genome shotgun (WGS) entry which is preliminary data.</text>
</comment>
<dbReference type="PRINTS" id="PR01415">
    <property type="entry name" value="ANKYRIN"/>
</dbReference>
<dbReference type="InterPro" id="IPR050889">
    <property type="entry name" value="Dendritic_Spine_Reg/Scaffold"/>
</dbReference>
<keyword evidence="2 3" id="KW-0040">ANK repeat</keyword>
<feature type="repeat" description="ANK" evidence="3">
    <location>
        <begin position="97"/>
        <end position="129"/>
    </location>
</feature>
<dbReference type="EMBL" id="JAPMOS010000085">
    <property type="protein sequence ID" value="KAJ4456016.1"/>
    <property type="molecule type" value="Genomic_DNA"/>
</dbReference>
<feature type="repeat" description="ANK" evidence="3">
    <location>
        <begin position="130"/>
        <end position="162"/>
    </location>
</feature>
<evidence type="ECO:0000313" key="5">
    <source>
        <dbReference type="EMBL" id="KAJ4456016.1"/>
    </source>
</evidence>
<dbReference type="PROSITE" id="PS50088">
    <property type="entry name" value="ANK_REPEAT"/>
    <property type="match status" value="2"/>
</dbReference>